<evidence type="ECO:0000256" key="4">
    <source>
        <dbReference type="ARBA" id="ARBA00023163"/>
    </source>
</evidence>
<dbReference type="Gene3D" id="3.40.50.1360">
    <property type="match status" value="1"/>
</dbReference>
<dbReference type="Pfam" id="PF13518">
    <property type="entry name" value="HTH_28"/>
    <property type="match status" value="1"/>
</dbReference>
<proteinExistence type="inferred from homology"/>
<dbReference type="InterPro" id="IPR037171">
    <property type="entry name" value="NagB/RpiA_transferase-like"/>
</dbReference>
<comment type="similarity">
    <text evidence="1">Belongs to the SorC transcriptional regulatory family.</text>
</comment>
<name>A0ABR6WWB0_9FIRM</name>
<keyword evidence="4" id="KW-0804">Transcription</keyword>
<dbReference type="Proteomes" id="UP000603234">
    <property type="component" value="Unassembled WGS sequence"/>
</dbReference>
<keyword evidence="8" id="KW-1185">Reference proteome</keyword>
<dbReference type="PANTHER" id="PTHR34294">
    <property type="entry name" value="TRANSCRIPTIONAL REGULATOR-RELATED"/>
    <property type="match status" value="1"/>
</dbReference>
<reference evidence="7 8" key="1">
    <citation type="journal article" date="2020" name="mSystems">
        <title>Defining Genomic and Predicted Metabolic Features of the Acetobacterium Genus.</title>
        <authorList>
            <person name="Ross D.E."/>
            <person name="Marshall C.W."/>
            <person name="Gulliver D."/>
            <person name="May H.D."/>
            <person name="Norman R.S."/>
        </authorList>
    </citation>
    <scope>NUCLEOTIDE SEQUENCE [LARGE SCALE GENOMIC DNA]</scope>
    <source>
        <strain evidence="7 8">DSM 8238</strain>
    </source>
</reference>
<dbReference type="SUPFAM" id="SSF100950">
    <property type="entry name" value="NagB/RpiA/CoA transferase-like"/>
    <property type="match status" value="1"/>
</dbReference>
<dbReference type="PANTHER" id="PTHR34294:SF1">
    <property type="entry name" value="TRANSCRIPTIONAL REGULATOR LSRR"/>
    <property type="match status" value="1"/>
</dbReference>
<dbReference type="InterPro" id="IPR013324">
    <property type="entry name" value="RNA_pol_sigma_r3/r4-like"/>
</dbReference>
<dbReference type="SUPFAM" id="SSF88659">
    <property type="entry name" value="Sigma3 and sigma4 domains of RNA polymerase sigma factors"/>
    <property type="match status" value="1"/>
</dbReference>
<dbReference type="RefSeq" id="WP_186842411.1">
    <property type="nucleotide sequence ID" value="NZ_WJBC01000011.1"/>
</dbReference>
<gene>
    <name evidence="7" type="ORF">GH808_08775</name>
</gene>
<feature type="domain" description="Sugar-binding" evidence="5">
    <location>
        <begin position="61"/>
        <end position="319"/>
    </location>
</feature>
<dbReference type="EMBL" id="WJBC01000011">
    <property type="protein sequence ID" value="MBC3804526.1"/>
    <property type="molecule type" value="Genomic_DNA"/>
</dbReference>
<dbReference type="InterPro" id="IPR007324">
    <property type="entry name" value="Sugar-bd_dom_put"/>
</dbReference>
<evidence type="ECO:0000256" key="2">
    <source>
        <dbReference type="ARBA" id="ARBA00023015"/>
    </source>
</evidence>
<evidence type="ECO:0000259" key="6">
    <source>
        <dbReference type="Pfam" id="PF13518"/>
    </source>
</evidence>
<dbReference type="Gene3D" id="1.10.10.60">
    <property type="entry name" value="Homeodomain-like"/>
    <property type="match status" value="1"/>
</dbReference>
<keyword evidence="3" id="KW-0238">DNA-binding</keyword>
<evidence type="ECO:0000313" key="8">
    <source>
        <dbReference type="Proteomes" id="UP000603234"/>
    </source>
</evidence>
<feature type="domain" description="Insertion element IS150 protein InsJ-like helix-turn-helix" evidence="6">
    <location>
        <begin position="19"/>
        <end position="53"/>
    </location>
</feature>
<dbReference type="InterPro" id="IPR055247">
    <property type="entry name" value="InsJ-like_HTH"/>
</dbReference>
<accession>A0ABR6WWB0</accession>
<organism evidence="7 8">
    <name type="scientific">Acetobacterium fimetarium</name>
    <dbReference type="NCBI Taxonomy" id="52691"/>
    <lineage>
        <taxon>Bacteria</taxon>
        <taxon>Bacillati</taxon>
        <taxon>Bacillota</taxon>
        <taxon>Clostridia</taxon>
        <taxon>Eubacteriales</taxon>
        <taxon>Eubacteriaceae</taxon>
        <taxon>Acetobacterium</taxon>
    </lineage>
</organism>
<sequence length="340" mass="38385">MEPEVYNQSNFAISKAAYLYYIKNESQTEIAKKMNISVTTVSRLIKKAREEKIVEFVIRDPYIECMHLEEELLNTFGLKDVIIAPNDFLNHVDDAKNTAESVKKLVALEGARYLQRIITKNDVLGITWGTTMYYLIHYLNPCQKVDAAFVTLHGSIAFCDSELDVRTLASRMAMAFGGRQYYLLTEALLSSKETADSIRNEKNTKAVFDMFDKVTISINGIGSMYPNLSSVLAGRDYLSEEELKNLQNQNVYGDIALRFINGQGEECGGELRDRTIAIELDKFKKINTKITIASGEHKAHTILSVLKGKLVDVLIIDYALGLEIMKLHRKENETETQGSL</sequence>
<evidence type="ECO:0000313" key="7">
    <source>
        <dbReference type="EMBL" id="MBC3804526.1"/>
    </source>
</evidence>
<evidence type="ECO:0000256" key="3">
    <source>
        <dbReference type="ARBA" id="ARBA00023125"/>
    </source>
</evidence>
<evidence type="ECO:0000256" key="1">
    <source>
        <dbReference type="ARBA" id="ARBA00010466"/>
    </source>
</evidence>
<dbReference type="InterPro" id="IPR051054">
    <property type="entry name" value="SorC_transcr_regulators"/>
</dbReference>
<comment type="caution">
    <text evidence="7">The sequence shown here is derived from an EMBL/GenBank/DDBJ whole genome shotgun (WGS) entry which is preliminary data.</text>
</comment>
<dbReference type="Pfam" id="PF04198">
    <property type="entry name" value="Sugar-bind"/>
    <property type="match status" value="1"/>
</dbReference>
<evidence type="ECO:0000259" key="5">
    <source>
        <dbReference type="Pfam" id="PF04198"/>
    </source>
</evidence>
<keyword evidence="2" id="KW-0805">Transcription regulation</keyword>
<protein>
    <submittedName>
        <fullName evidence="7">Helix-turn-helix domain-containing protein</fullName>
    </submittedName>
</protein>